<evidence type="ECO:0000313" key="2">
    <source>
        <dbReference type="Proteomes" id="UP000076738"/>
    </source>
</evidence>
<proteinExistence type="predicted"/>
<protein>
    <recommendedName>
        <fullName evidence="3">F-box domain-containing protein</fullName>
    </recommendedName>
</protein>
<dbReference type="EMBL" id="KV417285">
    <property type="protein sequence ID" value="KZO96127.1"/>
    <property type="molecule type" value="Genomic_DNA"/>
</dbReference>
<reference evidence="1 2" key="1">
    <citation type="journal article" date="2016" name="Mol. Biol. Evol.">
        <title>Comparative Genomics of Early-Diverging Mushroom-Forming Fungi Provides Insights into the Origins of Lignocellulose Decay Capabilities.</title>
        <authorList>
            <person name="Nagy L.G."/>
            <person name="Riley R."/>
            <person name="Tritt A."/>
            <person name="Adam C."/>
            <person name="Daum C."/>
            <person name="Floudas D."/>
            <person name="Sun H."/>
            <person name="Yadav J.S."/>
            <person name="Pangilinan J."/>
            <person name="Larsson K.H."/>
            <person name="Matsuura K."/>
            <person name="Barry K."/>
            <person name="Labutti K."/>
            <person name="Kuo R."/>
            <person name="Ohm R.A."/>
            <person name="Bhattacharya S.S."/>
            <person name="Shirouzu T."/>
            <person name="Yoshinaga Y."/>
            <person name="Martin F.M."/>
            <person name="Grigoriev I.V."/>
            <person name="Hibbett D.S."/>
        </authorList>
    </citation>
    <scope>NUCLEOTIDE SEQUENCE [LARGE SCALE GENOMIC DNA]</scope>
    <source>
        <strain evidence="1 2">TUFC12733</strain>
    </source>
</reference>
<dbReference type="Proteomes" id="UP000076738">
    <property type="component" value="Unassembled WGS sequence"/>
</dbReference>
<accession>A0A167LXD0</accession>
<feature type="non-terminal residue" evidence="1">
    <location>
        <position position="391"/>
    </location>
</feature>
<dbReference type="InterPro" id="IPR032675">
    <property type="entry name" value="LRR_dom_sf"/>
</dbReference>
<organism evidence="1 2">
    <name type="scientific">Calocera viscosa (strain TUFC12733)</name>
    <dbReference type="NCBI Taxonomy" id="1330018"/>
    <lineage>
        <taxon>Eukaryota</taxon>
        <taxon>Fungi</taxon>
        <taxon>Dikarya</taxon>
        <taxon>Basidiomycota</taxon>
        <taxon>Agaricomycotina</taxon>
        <taxon>Dacrymycetes</taxon>
        <taxon>Dacrymycetales</taxon>
        <taxon>Dacrymycetaceae</taxon>
        <taxon>Calocera</taxon>
    </lineage>
</organism>
<evidence type="ECO:0000313" key="1">
    <source>
        <dbReference type="EMBL" id="KZO96127.1"/>
    </source>
</evidence>
<sequence length="391" mass="44446">MTSPLHDRLTHEIWRVVLEEVVEREKRPRLILTLMHVCKAWKAIAQPLLYRHLHFYSDNCLIKFHRHLLSNALRGCYPGKGARTFRATFYGTTYHFHERLQSILVYMPNLEVFCPGTNWNNRVAVEWLAQTRGKSLKQLDANIWLGEDADLQIAVLGQFSVLEKLDIHMAEYKGQAPPLSDLHMFPAFEMSALTHLTLSGGRGQHATIFLTFVSRGLFPSLKELSLDLRTLGHITTGIRGTLTNALLPLFKNHSRLSHLSITSVNPDDSLRLISSLLPLLGNIHKVRIGSKPPQEVIGLLPTNIAELRLEANFHERDEMQTLLNCISHMYPSLSDLPSLKVIWVNSDDHDARPFEWANVDPAGDNADLFFQLMLYSVRFASKGVHIQDDNG</sequence>
<keyword evidence="2" id="KW-1185">Reference proteome</keyword>
<dbReference type="SUPFAM" id="SSF52047">
    <property type="entry name" value="RNI-like"/>
    <property type="match status" value="1"/>
</dbReference>
<gene>
    <name evidence="1" type="ORF">CALVIDRAFT_555244</name>
</gene>
<evidence type="ECO:0008006" key="3">
    <source>
        <dbReference type="Google" id="ProtNLM"/>
    </source>
</evidence>
<name>A0A167LXD0_CALVF</name>
<dbReference type="AlphaFoldDB" id="A0A167LXD0"/>
<dbReference type="Gene3D" id="3.80.10.10">
    <property type="entry name" value="Ribonuclease Inhibitor"/>
    <property type="match status" value="1"/>
</dbReference>